<gene>
    <name evidence="7" type="ORF">EAI_02774</name>
</gene>
<dbReference type="GO" id="GO:0000981">
    <property type="term" value="F:DNA-binding transcription factor activity, RNA polymerase II-specific"/>
    <property type="evidence" value="ECO:0007669"/>
    <property type="project" value="TreeGrafter"/>
</dbReference>
<evidence type="ECO:0000259" key="6">
    <source>
        <dbReference type="PROSITE" id="PS50157"/>
    </source>
</evidence>
<name>E2B3G3_HARSA</name>
<dbReference type="EMBL" id="GL445331">
    <property type="protein sequence ID" value="EFN89769.1"/>
    <property type="molecule type" value="Genomic_DNA"/>
</dbReference>
<dbReference type="SUPFAM" id="SSF57667">
    <property type="entry name" value="beta-beta-alpha zinc fingers"/>
    <property type="match status" value="1"/>
</dbReference>
<keyword evidence="2" id="KW-0677">Repeat</keyword>
<reference evidence="7 8" key="1">
    <citation type="journal article" date="2010" name="Science">
        <title>Genomic comparison of the ants Camponotus floridanus and Harpegnathos saltator.</title>
        <authorList>
            <person name="Bonasio R."/>
            <person name="Zhang G."/>
            <person name="Ye C."/>
            <person name="Mutti N.S."/>
            <person name="Fang X."/>
            <person name="Qin N."/>
            <person name="Donahue G."/>
            <person name="Yang P."/>
            <person name="Li Q."/>
            <person name="Li C."/>
            <person name="Zhang P."/>
            <person name="Huang Z."/>
            <person name="Berger S.L."/>
            <person name="Reinberg D."/>
            <person name="Wang J."/>
            <person name="Liebig J."/>
        </authorList>
    </citation>
    <scope>NUCLEOTIDE SEQUENCE [LARGE SCALE GENOMIC DNA]</scope>
    <source>
        <strain evidence="7 8">R22 G/1</strain>
    </source>
</reference>
<keyword evidence="8" id="KW-1185">Reference proteome</keyword>
<dbReference type="Proteomes" id="UP000008237">
    <property type="component" value="Unassembled WGS sequence"/>
</dbReference>
<protein>
    <submittedName>
        <fullName evidence="7">Zinc finger and BTB domain-containing protein 43</fullName>
    </submittedName>
</protein>
<dbReference type="GO" id="GO:0008270">
    <property type="term" value="F:zinc ion binding"/>
    <property type="evidence" value="ECO:0007669"/>
    <property type="project" value="UniProtKB-KW"/>
</dbReference>
<evidence type="ECO:0000256" key="5">
    <source>
        <dbReference type="PROSITE-ProRule" id="PRU00042"/>
    </source>
</evidence>
<keyword evidence="4" id="KW-0862">Zinc</keyword>
<sequence>MRCTSMRQNRSKPTSHVVVQRKDRMWEFVKGWYQQRDSAGCLEMPSLKGNSLNGVFTINKAVAEDVNIRLKCEYCDHSFDMFEDVQRHVDEKHDFIIRVCDVCDRLYIEDRMKLHVAEKHRSALFREKFYDNNEEGDGMCSLNWSIYYRRNVLVPIIDEIDDQYKQQKGLMQKDMDGEDLYLYPLNMNISGDIMNRHSSMHVGMRCGLCGKTFKLKHHMQQHILIHMGKKLYICNVYGRARQSLQFSTDFRKLRLLLSTLIAQQLTVAARNFKTVEIIKRIYVVPTKDAFGERVNQRYRVTQSLYM</sequence>
<dbReference type="OrthoDB" id="5860767at2759"/>
<dbReference type="SMART" id="SM00355">
    <property type="entry name" value="ZnF_C2H2"/>
    <property type="match status" value="3"/>
</dbReference>
<dbReference type="PROSITE" id="PS50157">
    <property type="entry name" value="ZINC_FINGER_C2H2_2"/>
    <property type="match status" value="1"/>
</dbReference>
<dbReference type="AlphaFoldDB" id="E2B3G3"/>
<dbReference type="GO" id="GO:0005634">
    <property type="term" value="C:nucleus"/>
    <property type="evidence" value="ECO:0007669"/>
    <property type="project" value="TreeGrafter"/>
</dbReference>
<evidence type="ECO:0000313" key="8">
    <source>
        <dbReference type="Proteomes" id="UP000008237"/>
    </source>
</evidence>
<keyword evidence="1" id="KW-0479">Metal-binding</keyword>
<proteinExistence type="predicted"/>
<dbReference type="PANTHER" id="PTHR24409:SF295">
    <property type="entry name" value="AZ2-RELATED"/>
    <property type="match status" value="1"/>
</dbReference>
<dbReference type="Gene3D" id="3.30.160.60">
    <property type="entry name" value="Classic Zinc Finger"/>
    <property type="match status" value="1"/>
</dbReference>
<dbReference type="PROSITE" id="PS00028">
    <property type="entry name" value="ZINC_FINGER_C2H2_1"/>
    <property type="match status" value="2"/>
</dbReference>
<evidence type="ECO:0000256" key="4">
    <source>
        <dbReference type="ARBA" id="ARBA00022833"/>
    </source>
</evidence>
<evidence type="ECO:0000256" key="3">
    <source>
        <dbReference type="ARBA" id="ARBA00022771"/>
    </source>
</evidence>
<accession>E2B3G3</accession>
<evidence type="ECO:0000313" key="7">
    <source>
        <dbReference type="EMBL" id="EFN89769.1"/>
    </source>
</evidence>
<dbReference type="PANTHER" id="PTHR24409">
    <property type="entry name" value="ZINC FINGER PROTEIN 142"/>
    <property type="match status" value="1"/>
</dbReference>
<evidence type="ECO:0000256" key="1">
    <source>
        <dbReference type="ARBA" id="ARBA00022723"/>
    </source>
</evidence>
<organism evidence="8">
    <name type="scientific">Harpegnathos saltator</name>
    <name type="common">Jerdon's jumping ant</name>
    <dbReference type="NCBI Taxonomy" id="610380"/>
    <lineage>
        <taxon>Eukaryota</taxon>
        <taxon>Metazoa</taxon>
        <taxon>Ecdysozoa</taxon>
        <taxon>Arthropoda</taxon>
        <taxon>Hexapoda</taxon>
        <taxon>Insecta</taxon>
        <taxon>Pterygota</taxon>
        <taxon>Neoptera</taxon>
        <taxon>Endopterygota</taxon>
        <taxon>Hymenoptera</taxon>
        <taxon>Apocrita</taxon>
        <taxon>Aculeata</taxon>
        <taxon>Formicoidea</taxon>
        <taxon>Formicidae</taxon>
        <taxon>Ponerinae</taxon>
        <taxon>Ponerini</taxon>
        <taxon>Harpegnathos</taxon>
    </lineage>
</organism>
<feature type="domain" description="C2H2-type" evidence="6">
    <location>
        <begin position="204"/>
        <end position="231"/>
    </location>
</feature>
<dbReference type="GO" id="GO:0000977">
    <property type="term" value="F:RNA polymerase II transcription regulatory region sequence-specific DNA binding"/>
    <property type="evidence" value="ECO:0007669"/>
    <property type="project" value="TreeGrafter"/>
</dbReference>
<dbReference type="InterPro" id="IPR036236">
    <property type="entry name" value="Znf_C2H2_sf"/>
</dbReference>
<dbReference type="InterPro" id="IPR013087">
    <property type="entry name" value="Znf_C2H2_type"/>
</dbReference>
<evidence type="ECO:0000256" key="2">
    <source>
        <dbReference type="ARBA" id="ARBA00022737"/>
    </source>
</evidence>
<dbReference type="InParanoid" id="E2B3G3"/>
<keyword evidence="3 5" id="KW-0863">Zinc-finger</keyword>